<keyword evidence="3" id="KW-0479">Metal-binding</keyword>
<dbReference type="PROSITE" id="PS51843">
    <property type="entry name" value="NR_LBD"/>
    <property type="match status" value="1"/>
</dbReference>
<evidence type="ECO:0000256" key="10">
    <source>
        <dbReference type="ARBA" id="ARBA00023242"/>
    </source>
</evidence>
<dbReference type="SMART" id="SM00430">
    <property type="entry name" value="HOLI"/>
    <property type="match status" value="1"/>
</dbReference>
<protein>
    <submittedName>
        <fullName evidence="13">NR LBD domain-containing protein</fullName>
    </submittedName>
</protein>
<dbReference type="InterPro" id="IPR001728">
    <property type="entry name" value="ThyrH_rcpt"/>
</dbReference>
<dbReference type="Pfam" id="PF00104">
    <property type="entry name" value="Hormone_recep"/>
    <property type="match status" value="1"/>
</dbReference>
<evidence type="ECO:0000256" key="3">
    <source>
        <dbReference type="ARBA" id="ARBA00022723"/>
    </source>
</evidence>
<proteinExistence type="inferred from homology"/>
<dbReference type="GO" id="GO:0004879">
    <property type="term" value="F:nuclear receptor activity"/>
    <property type="evidence" value="ECO:0007669"/>
    <property type="project" value="InterPro"/>
</dbReference>
<evidence type="ECO:0000256" key="2">
    <source>
        <dbReference type="ARBA" id="ARBA00008092"/>
    </source>
</evidence>
<evidence type="ECO:0000256" key="9">
    <source>
        <dbReference type="ARBA" id="ARBA00023170"/>
    </source>
</evidence>
<organism evidence="13">
    <name type="scientific">Mesocestoides corti</name>
    <name type="common">Flatworm</name>
    <dbReference type="NCBI Taxonomy" id="53468"/>
    <lineage>
        <taxon>Eukaryota</taxon>
        <taxon>Metazoa</taxon>
        <taxon>Spiralia</taxon>
        <taxon>Lophotrochozoa</taxon>
        <taxon>Platyhelminthes</taxon>
        <taxon>Cestoda</taxon>
        <taxon>Eucestoda</taxon>
        <taxon>Cyclophyllidea</taxon>
        <taxon>Mesocestoididae</taxon>
        <taxon>Mesocestoides</taxon>
    </lineage>
</organism>
<keyword evidence="9" id="KW-0675">Receptor</keyword>
<keyword evidence="5" id="KW-0862">Zinc</keyword>
<sequence length="296" mass="33463">MNRNRCQYCRFRLCIDRGMSRDSVRYGRMPRRSNSPEPACLKPESTGGSQVRIHQDPALPSPSSATATSASAARASGGTSNYRQPKTPEQIALQNLVAAICNSYFVYCPYTEERIKLVRKTPWTLVPIGHEFYPENFDDQRLRMHETLSVMVVPHIQQVVEFAKRIPDFSSLTQPDQLVLIKAAFFEVWLVQVSRTISLTERTVMLCDGRTINKTELDFVYTPNVVRLMFEFFESFNALGLNDMDVGLICAVLLTKPDRPGISEPLKVAAIQDRVLAALRYQLASNPLQTSNLIDQ</sequence>
<dbReference type="GO" id="GO:0008270">
    <property type="term" value="F:zinc ion binding"/>
    <property type="evidence" value="ECO:0007669"/>
    <property type="project" value="UniProtKB-KW"/>
</dbReference>
<keyword evidence="8" id="KW-0804">Transcription</keyword>
<keyword evidence="7" id="KW-0238">DNA-binding</keyword>
<reference evidence="13" key="1">
    <citation type="submission" date="2019-11" db="UniProtKB">
        <authorList>
            <consortium name="WormBaseParasite"/>
        </authorList>
    </citation>
    <scope>IDENTIFICATION</scope>
</reference>
<dbReference type="PRINTS" id="PR00546">
    <property type="entry name" value="THYROIDHORMR"/>
</dbReference>
<dbReference type="InterPro" id="IPR013088">
    <property type="entry name" value="Znf_NHR/GATA"/>
</dbReference>
<dbReference type="InterPro" id="IPR001723">
    <property type="entry name" value="Nuclear_hrmn_rcpt"/>
</dbReference>
<dbReference type="AlphaFoldDB" id="A0A5K3F4U7"/>
<dbReference type="InterPro" id="IPR000536">
    <property type="entry name" value="Nucl_hrmn_rcpt_lig-bd"/>
</dbReference>
<comment type="subcellular location">
    <subcellularLocation>
        <location evidence="1">Nucleus</location>
    </subcellularLocation>
</comment>
<keyword evidence="10" id="KW-0539">Nucleus</keyword>
<feature type="domain" description="NR LBD" evidence="12">
    <location>
        <begin position="92"/>
        <end position="296"/>
    </location>
</feature>
<feature type="region of interest" description="Disordered" evidence="11">
    <location>
        <begin position="25"/>
        <end position="84"/>
    </location>
</feature>
<comment type="similarity">
    <text evidence="2">Belongs to the nuclear hormone receptor family. NR1 subfamily.</text>
</comment>
<evidence type="ECO:0000256" key="1">
    <source>
        <dbReference type="ARBA" id="ARBA00004123"/>
    </source>
</evidence>
<keyword evidence="4" id="KW-0863">Zinc-finger</keyword>
<dbReference type="WBParaSite" id="MCU_004861-RA">
    <property type="protein sequence ID" value="MCU_004861-RA"/>
    <property type="gene ID" value="MCU_004861"/>
</dbReference>
<dbReference type="Gene3D" id="1.10.565.10">
    <property type="entry name" value="Retinoid X Receptor"/>
    <property type="match status" value="1"/>
</dbReference>
<evidence type="ECO:0000259" key="12">
    <source>
        <dbReference type="PROSITE" id="PS51843"/>
    </source>
</evidence>
<accession>A0A5K3F4U7</accession>
<evidence type="ECO:0000256" key="4">
    <source>
        <dbReference type="ARBA" id="ARBA00022771"/>
    </source>
</evidence>
<evidence type="ECO:0000256" key="5">
    <source>
        <dbReference type="ARBA" id="ARBA00022833"/>
    </source>
</evidence>
<evidence type="ECO:0000256" key="7">
    <source>
        <dbReference type="ARBA" id="ARBA00023125"/>
    </source>
</evidence>
<evidence type="ECO:0000313" key="13">
    <source>
        <dbReference type="WBParaSite" id="MCU_004861-RA"/>
    </source>
</evidence>
<dbReference type="PANTHER" id="PTHR45805">
    <property type="entry name" value="NUCLEAR HORMONE RECEPTOR HR3-RELATED"/>
    <property type="match status" value="1"/>
</dbReference>
<dbReference type="GO" id="GO:0003677">
    <property type="term" value="F:DNA binding"/>
    <property type="evidence" value="ECO:0007669"/>
    <property type="project" value="UniProtKB-KW"/>
</dbReference>
<dbReference type="Gene3D" id="3.30.50.10">
    <property type="entry name" value="Erythroid Transcription Factor GATA-1, subunit A"/>
    <property type="match status" value="1"/>
</dbReference>
<dbReference type="GO" id="GO:0005634">
    <property type="term" value="C:nucleus"/>
    <property type="evidence" value="ECO:0007669"/>
    <property type="project" value="UniProtKB-SubCell"/>
</dbReference>
<evidence type="ECO:0000256" key="8">
    <source>
        <dbReference type="ARBA" id="ARBA00023163"/>
    </source>
</evidence>
<evidence type="ECO:0000256" key="6">
    <source>
        <dbReference type="ARBA" id="ARBA00023015"/>
    </source>
</evidence>
<dbReference type="InterPro" id="IPR035500">
    <property type="entry name" value="NHR-like_dom_sf"/>
</dbReference>
<keyword evidence="6" id="KW-0805">Transcription regulation</keyword>
<name>A0A5K3F4U7_MESCO</name>
<dbReference type="PRINTS" id="PR00398">
    <property type="entry name" value="STRDHORMONER"/>
</dbReference>
<dbReference type="SUPFAM" id="SSF48508">
    <property type="entry name" value="Nuclear receptor ligand-binding domain"/>
    <property type="match status" value="1"/>
</dbReference>
<evidence type="ECO:0000256" key="11">
    <source>
        <dbReference type="SAM" id="MobiDB-lite"/>
    </source>
</evidence>
<feature type="compositionally biased region" description="Low complexity" evidence="11">
    <location>
        <begin position="57"/>
        <end position="80"/>
    </location>
</feature>
<dbReference type="PANTHER" id="PTHR45805:SF10">
    <property type="entry name" value="ECDYSONE-INDUCED PROTEIN 78C"/>
    <property type="match status" value="1"/>
</dbReference>